<dbReference type="Proteomes" id="UP001596060">
    <property type="component" value="Unassembled WGS sequence"/>
</dbReference>
<dbReference type="RefSeq" id="WP_377816576.1">
    <property type="nucleotide sequence ID" value="NZ_JBHSLU010000017.1"/>
</dbReference>
<organism evidence="1 2">
    <name type="scientific">Bosea massiliensis</name>
    <dbReference type="NCBI Taxonomy" id="151419"/>
    <lineage>
        <taxon>Bacteria</taxon>
        <taxon>Pseudomonadati</taxon>
        <taxon>Pseudomonadota</taxon>
        <taxon>Alphaproteobacteria</taxon>
        <taxon>Hyphomicrobiales</taxon>
        <taxon>Boseaceae</taxon>
        <taxon>Bosea</taxon>
    </lineage>
</organism>
<evidence type="ECO:0000313" key="2">
    <source>
        <dbReference type="Proteomes" id="UP001596060"/>
    </source>
</evidence>
<dbReference type="InterPro" id="IPR029063">
    <property type="entry name" value="SAM-dependent_MTases_sf"/>
</dbReference>
<dbReference type="InterPro" id="IPR002052">
    <property type="entry name" value="DNA_methylase_N6_adenine_CS"/>
</dbReference>
<dbReference type="PROSITE" id="PS00092">
    <property type="entry name" value="N6_MTASE"/>
    <property type="match status" value="1"/>
</dbReference>
<protein>
    <recommendedName>
        <fullName evidence="3">SAM-dependent methyltransferase</fullName>
    </recommendedName>
</protein>
<evidence type="ECO:0008006" key="3">
    <source>
        <dbReference type="Google" id="ProtNLM"/>
    </source>
</evidence>
<dbReference type="SUPFAM" id="SSF53335">
    <property type="entry name" value="S-adenosyl-L-methionine-dependent methyltransferases"/>
    <property type="match status" value="1"/>
</dbReference>
<reference evidence="2" key="1">
    <citation type="journal article" date="2019" name="Int. J. Syst. Evol. Microbiol.">
        <title>The Global Catalogue of Microorganisms (GCM) 10K type strain sequencing project: providing services to taxonomists for standard genome sequencing and annotation.</title>
        <authorList>
            <consortium name="The Broad Institute Genomics Platform"/>
            <consortium name="The Broad Institute Genome Sequencing Center for Infectious Disease"/>
            <person name="Wu L."/>
            <person name="Ma J."/>
        </authorList>
    </citation>
    <scope>NUCLEOTIDE SEQUENCE [LARGE SCALE GENOMIC DNA]</scope>
    <source>
        <strain evidence="2">CCUG 43117</strain>
    </source>
</reference>
<keyword evidence="2" id="KW-1185">Reference proteome</keyword>
<accession>A0ABW0NZ81</accession>
<evidence type="ECO:0000313" key="1">
    <source>
        <dbReference type="EMBL" id="MFC5505440.1"/>
    </source>
</evidence>
<comment type="caution">
    <text evidence="1">The sequence shown here is derived from an EMBL/GenBank/DDBJ whole genome shotgun (WGS) entry which is preliminary data.</text>
</comment>
<sequence>MTVVASAYARQDFELYETEAWATEALIAHLGLPKGLLLWEPAAGNHKIADILLAHGHRVITSDVTRHNRDHHFIADFFADIEAPAVNGIISNPPYGRLNILAVRFARLCLQRCPGWVALLLTAKFDFGKTRMDLFANNPRFFAKISLVDRIQWFPGESQGTEDHAWYVWAPSPGPGVGQARIAYGKRS</sequence>
<name>A0ABW0NZ81_9HYPH</name>
<gene>
    <name evidence="1" type="ORF">ACFPN9_09230</name>
</gene>
<proteinExistence type="predicted"/>
<dbReference type="EMBL" id="JBHSLU010000017">
    <property type="protein sequence ID" value="MFC5505440.1"/>
    <property type="molecule type" value="Genomic_DNA"/>
</dbReference>